<dbReference type="PANTHER" id="PTHR43373">
    <property type="entry name" value="NA(+)/H(+) ANTIPORTER SUBUNIT"/>
    <property type="match status" value="1"/>
</dbReference>
<evidence type="ECO:0000256" key="7">
    <source>
        <dbReference type="ARBA" id="ARBA00023065"/>
    </source>
</evidence>
<feature type="transmembrane region" description="Helical" evidence="10">
    <location>
        <begin position="500"/>
        <end position="518"/>
    </location>
</feature>
<feature type="transmembrane region" description="Helical" evidence="10">
    <location>
        <begin position="447"/>
        <end position="465"/>
    </location>
</feature>
<feature type="transmembrane region" description="Helical" evidence="10">
    <location>
        <begin position="243"/>
        <end position="261"/>
    </location>
</feature>
<feature type="transmembrane region" description="Helical" evidence="10">
    <location>
        <begin position="599"/>
        <end position="616"/>
    </location>
</feature>
<dbReference type="RefSeq" id="WP_075799509.1">
    <property type="nucleotide sequence ID" value="NZ_CP015583.1"/>
</dbReference>
<dbReference type="Pfam" id="PF00662">
    <property type="entry name" value="Proton_antipo_N"/>
    <property type="match status" value="1"/>
</dbReference>
<reference evidence="16 17" key="1">
    <citation type="submission" date="2016-05" db="EMBL/GenBank/DDBJ databases">
        <title>Complete Genome and Methylome Analysis of Psychrotrophic Bacterial Isolates from Antarctic Lake Untersee.</title>
        <authorList>
            <person name="Fomenkov A."/>
            <person name="Akimov V.N."/>
            <person name="Vasilyeva L.V."/>
            <person name="Andersen D."/>
            <person name="Vincze T."/>
            <person name="Roberts R.J."/>
        </authorList>
    </citation>
    <scope>NUCLEOTIDE SEQUENCE [LARGE SCALE GENOMIC DNA]</scope>
    <source>
        <strain evidence="16 17">U14-5</strain>
    </source>
</reference>
<dbReference type="InterPro" id="IPR050616">
    <property type="entry name" value="CPA3_Na-H_Antiporter_A"/>
</dbReference>
<keyword evidence="5 9" id="KW-0812">Transmembrane</keyword>
<evidence type="ECO:0000256" key="6">
    <source>
        <dbReference type="ARBA" id="ARBA00022989"/>
    </source>
</evidence>
<keyword evidence="6 10" id="KW-1133">Transmembrane helix</keyword>
<dbReference type="PRINTS" id="PR01434">
    <property type="entry name" value="NADHDHGNASE5"/>
</dbReference>
<feature type="transmembrane region" description="Helical" evidence="10">
    <location>
        <begin position="882"/>
        <end position="903"/>
    </location>
</feature>
<dbReference type="eggNOG" id="COG1009">
    <property type="taxonomic scope" value="Bacteria"/>
</dbReference>
<protein>
    <submittedName>
        <fullName evidence="16">NADH dehydrogenase</fullName>
    </submittedName>
</protein>
<evidence type="ECO:0000259" key="13">
    <source>
        <dbReference type="Pfam" id="PF04039"/>
    </source>
</evidence>
<evidence type="ECO:0000259" key="11">
    <source>
        <dbReference type="Pfam" id="PF00361"/>
    </source>
</evidence>
<evidence type="ECO:0000259" key="12">
    <source>
        <dbReference type="Pfam" id="PF00662"/>
    </source>
</evidence>
<feature type="domain" description="NADH:quinone oxidoreductase/Mrp antiporter transmembrane" evidence="11">
    <location>
        <begin position="127"/>
        <end position="410"/>
    </location>
</feature>
<feature type="transmembrane region" description="Helical" evidence="10">
    <location>
        <begin position="686"/>
        <end position="705"/>
    </location>
</feature>
<dbReference type="InterPro" id="IPR001750">
    <property type="entry name" value="ND/Mrp_TM"/>
</dbReference>
<gene>
    <name evidence="16" type="ORF">RGI145_18225</name>
</gene>
<feature type="domain" description="NADH-Ubiquinone oxidoreductase (complex I) chain 5 N-terminal" evidence="12">
    <location>
        <begin position="64"/>
        <end position="111"/>
    </location>
</feature>
<organism evidence="16 17">
    <name type="scientific">Roseomonas gilardii</name>
    <dbReference type="NCBI Taxonomy" id="257708"/>
    <lineage>
        <taxon>Bacteria</taxon>
        <taxon>Pseudomonadati</taxon>
        <taxon>Pseudomonadota</taxon>
        <taxon>Alphaproteobacteria</taxon>
        <taxon>Acetobacterales</taxon>
        <taxon>Roseomonadaceae</taxon>
        <taxon>Roseomonas</taxon>
    </lineage>
</organism>
<evidence type="ECO:0000256" key="1">
    <source>
        <dbReference type="ARBA" id="ARBA00004651"/>
    </source>
</evidence>
<feature type="transmembrane region" description="Helical" evidence="10">
    <location>
        <begin position="32"/>
        <end position="55"/>
    </location>
</feature>
<feature type="transmembrane region" description="Helical" evidence="10">
    <location>
        <begin position="772"/>
        <end position="794"/>
    </location>
</feature>
<evidence type="ECO:0000256" key="8">
    <source>
        <dbReference type="ARBA" id="ARBA00023136"/>
    </source>
</evidence>
<dbReference type="AlphaFoldDB" id="A0A1L7AJ12"/>
<evidence type="ECO:0000256" key="10">
    <source>
        <dbReference type="SAM" id="Phobius"/>
    </source>
</evidence>
<feature type="domain" description="MrpA C-terminal/MbhE" evidence="15">
    <location>
        <begin position="682"/>
        <end position="762"/>
    </location>
</feature>
<feature type="transmembrane region" description="Helical" evidence="10">
    <location>
        <begin position="365"/>
        <end position="387"/>
    </location>
</feature>
<feature type="transmembrane region" description="Helical" evidence="10">
    <location>
        <begin position="110"/>
        <end position="137"/>
    </location>
</feature>
<dbReference type="InterPro" id="IPR046806">
    <property type="entry name" value="MrpA_C/MbhE"/>
</dbReference>
<name>A0A1L7AJ12_9PROT</name>
<keyword evidence="8 10" id="KW-0472">Membrane</keyword>
<evidence type="ECO:0000313" key="16">
    <source>
        <dbReference type="EMBL" id="APT58755.1"/>
    </source>
</evidence>
<dbReference type="Pfam" id="PF04039">
    <property type="entry name" value="MnhB"/>
    <property type="match status" value="1"/>
</dbReference>
<dbReference type="Pfam" id="PF20501">
    <property type="entry name" value="MbhE"/>
    <property type="match status" value="1"/>
</dbReference>
<dbReference type="GO" id="GO:0015297">
    <property type="term" value="F:antiporter activity"/>
    <property type="evidence" value="ECO:0007669"/>
    <property type="project" value="UniProtKB-KW"/>
</dbReference>
<feature type="transmembrane region" description="Helical" evidence="10">
    <location>
        <begin position="167"/>
        <end position="186"/>
    </location>
</feature>
<feature type="transmembrane region" description="Helical" evidence="10">
    <location>
        <begin position="298"/>
        <end position="317"/>
    </location>
</feature>
<dbReference type="GO" id="GO:0006811">
    <property type="term" value="P:monoatomic ion transport"/>
    <property type="evidence" value="ECO:0007669"/>
    <property type="project" value="UniProtKB-KW"/>
</dbReference>
<dbReference type="EMBL" id="CP015583">
    <property type="protein sequence ID" value="APT58755.1"/>
    <property type="molecule type" value="Genomic_DNA"/>
</dbReference>
<evidence type="ECO:0000256" key="4">
    <source>
        <dbReference type="ARBA" id="ARBA00022475"/>
    </source>
</evidence>
<evidence type="ECO:0000259" key="15">
    <source>
        <dbReference type="Pfam" id="PF20501"/>
    </source>
</evidence>
<feature type="transmembrane region" description="Helical" evidence="10">
    <location>
        <begin position="76"/>
        <end position="98"/>
    </location>
</feature>
<feature type="transmembrane region" description="Helical" evidence="10">
    <location>
        <begin position="837"/>
        <end position="862"/>
    </location>
</feature>
<keyword evidence="4" id="KW-1003">Cell membrane</keyword>
<dbReference type="KEGG" id="rgi:RGI145_18225"/>
<dbReference type="Pfam" id="PF13244">
    <property type="entry name" value="MbhD"/>
    <property type="match status" value="1"/>
</dbReference>
<dbReference type="PANTHER" id="PTHR43373:SF1">
    <property type="entry name" value="NA(+)_H(+) ANTIPORTER SUBUNIT A"/>
    <property type="match status" value="1"/>
</dbReference>
<keyword evidence="3" id="KW-0050">Antiport</keyword>
<evidence type="ECO:0000256" key="5">
    <source>
        <dbReference type="ARBA" id="ARBA00022692"/>
    </source>
</evidence>
<keyword evidence="7" id="KW-0406">Ion transport</keyword>
<accession>A0A1L7AJ12</accession>
<dbReference type="InterPro" id="IPR001516">
    <property type="entry name" value="Proton_antipo_N"/>
</dbReference>
<dbReference type="Proteomes" id="UP000185494">
    <property type="component" value="Chromosome 1"/>
</dbReference>
<feature type="transmembrane region" description="Helical" evidence="10">
    <location>
        <begin position="407"/>
        <end position="426"/>
    </location>
</feature>
<feature type="transmembrane region" description="Helical" evidence="10">
    <location>
        <begin position="742"/>
        <end position="760"/>
    </location>
</feature>
<evidence type="ECO:0000256" key="3">
    <source>
        <dbReference type="ARBA" id="ARBA00022449"/>
    </source>
</evidence>
<comment type="subcellular location">
    <subcellularLocation>
        <location evidence="1">Cell membrane</location>
        <topology evidence="1">Multi-pass membrane protein</topology>
    </subcellularLocation>
    <subcellularLocation>
        <location evidence="9">Membrane</location>
        <topology evidence="9">Multi-pass membrane protein</topology>
    </subcellularLocation>
</comment>
<dbReference type="Pfam" id="PF00361">
    <property type="entry name" value="Proton_antipo_M"/>
    <property type="match status" value="1"/>
</dbReference>
<evidence type="ECO:0000256" key="9">
    <source>
        <dbReference type="RuleBase" id="RU000320"/>
    </source>
</evidence>
<evidence type="ECO:0000313" key="17">
    <source>
        <dbReference type="Proteomes" id="UP000185494"/>
    </source>
</evidence>
<feature type="domain" description="Na+/H+ antiporter MnhB subunit-related protein" evidence="13">
    <location>
        <begin position="775"/>
        <end position="897"/>
    </location>
</feature>
<dbReference type="GO" id="GO:0005886">
    <property type="term" value="C:plasma membrane"/>
    <property type="evidence" value="ECO:0007669"/>
    <property type="project" value="UniProtKB-SubCell"/>
</dbReference>
<proteinExistence type="predicted"/>
<feature type="domain" description="MrpA C-terminal/MbhD" evidence="14">
    <location>
        <begin position="609"/>
        <end position="669"/>
    </location>
</feature>
<evidence type="ECO:0000259" key="14">
    <source>
        <dbReference type="Pfam" id="PF13244"/>
    </source>
</evidence>
<feature type="transmembrane region" description="Helical" evidence="10">
    <location>
        <begin position="652"/>
        <end position="674"/>
    </location>
</feature>
<keyword evidence="2" id="KW-0813">Transport</keyword>
<dbReference type="InterPro" id="IPR007182">
    <property type="entry name" value="MnhB"/>
</dbReference>
<dbReference type="STRING" id="257708.RGI145_18225"/>
<feature type="transmembrane region" description="Helical" evidence="10">
    <location>
        <begin position="323"/>
        <end position="344"/>
    </location>
</feature>
<feature type="transmembrane region" description="Helical" evidence="10">
    <location>
        <begin position="273"/>
        <end position="291"/>
    </location>
</feature>
<feature type="transmembrane region" description="Helical" evidence="10">
    <location>
        <begin position="566"/>
        <end position="587"/>
    </location>
</feature>
<feature type="transmembrane region" description="Helical" evidence="10">
    <location>
        <begin position="806"/>
        <end position="825"/>
    </location>
</feature>
<dbReference type="InterPro" id="IPR025383">
    <property type="entry name" value="MrpA_C/MbhD"/>
</dbReference>
<feature type="transmembrane region" description="Helical" evidence="10">
    <location>
        <begin position="206"/>
        <end position="231"/>
    </location>
</feature>
<evidence type="ECO:0000256" key="2">
    <source>
        <dbReference type="ARBA" id="ARBA00022448"/>
    </source>
</evidence>
<feature type="transmembrane region" description="Helical" evidence="10">
    <location>
        <begin position="621"/>
        <end position="640"/>
    </location>
</feature>
<sequence>MLPLILLIALAGACLAAPVSRLLGRAGGWGLALLPAGLFGMFLSFAPLIAGGGVAETRLPWAPSLGVELAFRLDGFSFLFALLITGIGTLVVIYAGAYMAEKSPGDRARFFTLILLFMTAMLGAVLSDNLLVFFMFWEATSILSFLLVGFDGKSPASRRSALQSLQVTVGGGLGLLCAIVLIGITLGSFSFSGASDRAEELARSPWVALIVVGLLLGGFTKSAQFPFHFWLPNAMQAPTPASAYLHSATMVKLGIYLLARFEGFFAEVPGGRSILIGFAAATMLVAGVQALRAQGFKAALAYSTVASLGILVMLIGLDGPMASVATVGFILAHALYKAALFFCAGNAIHATGKSHLRQMGGLVRFLPLTAVAASLASLSMAGLPPFIGFISKEFLFEAQIQSSWDAVPVAIAVLVNAVMVGVAGVVSLRPFFLGHGKITEVKHGETVGLTLGPLLLSLLGLAISLEPEWMRDNVLNPAVLAIYGQPVEVKVELWHGLTPMLMLSLVVVAIGAVIVTFWRSIHTWLLALQPIDHYAAEIGYDALMRGLVGFAGWLTRFVQNGDLRRYLWLAAASAMGLCLFGAVRAGTVPRWPEFGRFDPATAAILLVGLAGGFAAARARSLLSALVAVGLVGLAVALVFLRNGAPDLALTQFSVEALIVVLLTAVLLVLPLAAPATRNRAERQHDILLSCCFAALVFLATADMLAGPAEGTVSAFYGAQSYVAAFGQNVVNVILVDFRGFDTLGETVVIGMSALMVWSLLKADPAPARDRPAAFILAATSRAFFALLLVAAVMILLRGHNQPGGGFVGGLVAALAFAMLALAGGVERARAALRLHPMVLVGLGMGLAVLSGVPGLLAHGSYLKHIWVEAHLLGLTIKQGTTLLFDLGVFSVVLGGVLAYLFGLQREAER</sequence>